<proteinExistence type="predicted"/>
<sequence length="1018" mass="114589">MESIVPGRLVGWEIHGFRTMDEVLVFFSDIYAAWSLFLLWKLIGGYGDWMGSGLKATVFPGMCSKLDCPHRLSVLASWESVQDYLSLRHSFSQLQYLDFGSIKEEAKSRWLRPNEIHAILCNYKNFTINVKPVNMPKSGRIVFFDRKMLRNFRKDGHNWKKKNDGKTVKEAHEHLKVGNEERIHVYYARGEDNPTFVRRCYWLLDKTLEHIVLVHYRETQESQDSPATPLNSNSSSAVSDPSASLALSEETDSGYDPAYYTVEKAQLGDANGTSTNPTLLRESDDSIILKDYEIKLHEINTLEWEELLVPDSKFTGPDQGGCLLDASCRGARSSSGNHWPCIFISILSLVLLAGKNEQQNQFGTNGLTSNVAIQSANELLMENSFGSLTGPVSRSNYIQFNTPDNLFLQGIEGQTDSSFQRKDSQLVTVGTGDSLGILGNDGLQTQDSFGRWINCIMTDSPGSVDDPHLESSIPIGQEPATSPMMNHPQSSVPSELFSITDVSPAWAFSTEETKILITGFFNEGHPQLDKSKIYCVCGDAYSPAQIVQSGVFRCFVPPHQEGLVSLYLSFDGHSPISQVLTFEYRTPLTRDPVISVEDKSKAEEFIVQTRLARLLFSTSKSLKILSSKVSPNAVKEAKIFARKTSHIADGWARVIESIENNRTTVERAKESFFDLTLRNKLYEWLLERVVEGSKTSDYDDQGQGVIHLCAILDYTWAVLPYSLSGLSLDYRDKFGWTALHWAAYYGREKMVAALLSAGAKPNLVSDPTSENPGGSMASDLASKNGYDGLAGYLAEKALVEHFKDMTIAGNVSGSLQNTTPELVNSGNLDEEELYLKDTLSAYRTAADAAARIQAAFREQSFKQKTKAVQVSSPEDEVRTIIAAMKIQHAFRKYETRKKISAAARIQDRFRTWKIRKDFLNKRRQAIKIQAVFRGYQVRRQYRKIIWSVGVLEKVILRWRKKKRGFRGLQVCPDEAVNDQKQESEVEDFFRLSRNQAEERVERAVLEYKGLVTPDYDMG</sequence>
<organism evidence="1 2">
    <name type="scientific">Rhododendron molle</name>
    <name type="common">Chinese azalea</name>
    <name type="synonym">Azalea mollis</name>
    <dbReference type="NCBI Taxonomy" id="49168"/>
    <lineage>
        <taxon>Eukaryota</taxon>
        <taxon>Viridiplantae</taxon>
        <taxon>Streptophyta</taxon>
        <taxon>Embryophyta</taxon>
        <taxon>Tracheophyta</taxon>
        <taxon>Spermatophyta</taxon>
        <taxon>Magnoliopsida</taxon>
        <taxon>eudicotyledons</taxon>
        <taxon>Gunneridae</taxon>
        <taxon>Pentapetalae</taxon>
        <taxon>asterids</taxon>
        <taxon>Ericales</taxon>
        <taxon>Ericaceae</taxon>
        <taxon>Ericoideae</taxon>
        <taxon>Rhodoreae</taxon>
        <taxon>Rhododendron</taxon>
    </lineage>
</organism>
<accession>A0ACC0P9S0</accession>
<dbReference type="EMBL" id="CM046391">
    <property type="protein sequence ID" value="KAI8561789.1"/>
    <property type="molecule type" value="Genomic_DNA"/>
</dbReference>
<name>A0ACC0P9S0_RHOML</name>
<keyword evidence="2" id="KW-1185">Reference proteome</keyword>
<gene>
    <name evidence="1" type="ORF">RHMOL_Rhmol04G0368800</name>
</gene>
<reference evidence="1" key="1">
    <citation type="submission" date="2022-02" db="EMBL/GenBank/DDBJ databases">
        <title>Plant Genome Project.</title>
        <authorList>
            <person name="Zhang R.-G."/>
        </authorList>
    </citation>
    <scope>NUCLEOTIDE SEQUENCE</scope>
    <source>
        <strain evidence="1">AT1</strain>
    </source>
</reference>
<evidence type="ECO:0000313" key="2">
    <source>
        <dbReference type="Proteomes" id="UP001062846"/>
    </source>
</evidence>
<evidence type="ECO:0000313" key="1">
    <source>
        <dbReference type="EMBL" id="KAI8561789.1"/>
    </source>
</evidence>
<comment type="caution">
    <text evidence="1">The sequence shown here is derived from an EMBL/GenBank/DDBJ whole genome shotgun (WGS) entry which is preliminary data.</text>
</comment>
<protein>
    <submittedName>
        <fullName evidence="1">Uncharacterized protein</fullName>
    </submittedName>
</protein>
<dbReference type="Proteomes" id="UP001062846">
    <property type="component" value="Chromosome 4"/>
</dbReference>